<feature type="compositionally biased region" description="Low complexity" evidence="1">
    <location>
        <begin position="69"/>
        <end position="89"/>
    </location>
</feature>
<name>A0AA39CID0_9EURO</name>
<organism evidence="2 3">
    <name type="scientific">Cladophialophora chaetospira</name>
    <dbReference type="NCBI Taxonomy" id="386627"/>
    <lineage>
        <taxon>Eukaryota</taxon>
        <taxon>Fungi</taxon>
        <taxon>Dikarya</taxon>
        <taxon>Ascomycota</taxon>
        <taxon>Pezizomycotina</taxon>
        <taxon>Eurotiomycetes</taxon>
        <taxon>Chaetothyriomycetidae</taxon>
        <taxon>Chaetothyriales</taxon>
        <taxon>Herpotrichiellaceae</taxon>
        <taxon>Cladophialophora</taxon>
    </lineage>
</organism>
<accession>A0AA39CID0</accession>
<sequence length="89" mass="9465">MGDPCIYCGNKAYTYQCNCGSDYASTSTFDKEGSSLNDPKPELGSGSSQYTGVRKPSYTSTQSTEYVGTKHTTSSSSDKKSSTSSSARK</sequence>
<dbReference type="Proteomes" id="UP001172673">
    <property type="component" value="Unassembled WGS sequence"/>
</dbReference>
<dbReference type="AlphaFoldDB" id="A0AA39CID0"/>
<keyword evidence="3" id="KW-1185">Reference proteome</keyword>
<protein>
    <submittedName>
        <fullName evidence="2">Uncharacterized protein</fullName>
    </submittedName>
</protein>
<evidence type="ECO:0000313" key="2">
    <source>
        <dbReference type="EMBL" id="KAJ9609179.1"/>
    </source>
</evidence>
<dbReference type="EMBL" id="JAPDRK010000009">
    <property type="protein sequence ID" value="KAJ9609179.1"/>
    <property type="molecule type" value="Genomic_DNA"/>
</dbReference>
<evidence type="ECO:0000256" key="1">
    <source>
        <dbReference type="SAM" id="MobiDB-lite"/>
    </source>
</evidence>
<proteinExistence type="predicted"/>
<gene>
    <name evidence="2" type="ORF">H2200_006951</name>
</gene>
<feature type="compositionally biased region" description="Polar residues" evidence="1">
    <location>
        <begin position="45"/>
        <end position="66"/>
    </location>
</feature>
<comment type="caution">
    <text evidence="2">The sequence shown here is derived from an EMBL/GenBank/DDBJ whole genome shotgun (WGS) entry which is preliminary data.</text>
</comment>
<reference evidence="2" key="1">
    <citation type="submission" date="2022-10" db="EMBL/GenBank/DDBJ databases">
        <title>Culturing micro-colonial fungi from biological soil crusts in the Mojave desert and describing Neophaeococcomyces mojavensis, and introducing the new genera and species Taxawa tesnikishii.</title>
        <authorList>
            <person name="Kurbessoian T."/>
            <person name="Stajich J.E."/>
        </authorList>
    </citation>
    <scope>NUCLEOTIDE SEQUENCE</scope>
    <source>
        <strain evidence="2">TK_41</strain>
    </source>
</reference>
<feature type="region of interest" description="Disordered" evidence="1">
    <location>
        <begin position="27"/>
        <end position="89"/>
    </location>
</feature>
<evidence type="ECO:0000313" key="3">
    <source>
        <dbReference type="Proteomes" id="UP001172673"/>
    </source>
</evidence>